<keyword evidence="1" id="KW-0732">Signal</keyword>
<evidence type="ECO:0000256" key="1">
    <source>
        <dbReference type="SAM" id="SignalP"/>
    </source>
</evidence>
<gene>
    <name evidence="2" type="ORF">TMES_03385</name>
</gene>
<dbReference type="AlphaFoldDB" id="A0A1Y2L6H0"/>
<reference evidence="2 3" key="1">
    <citation type="submission" date="2014-03" db="EMBL/GenBank/DDBJ databases">
        <title>The draft genome sequence of Thalassospira mesophila JCM 18969.</title>
        <authorList>
            <person name="Lai Q."/>
            <person name="Shao Z."/>
        </authorList>
    </citation>
    <scope>NUCLEOTIDE SEQUENCE [LARGE SCALE GENOMIC DNA]</scope>
    <source>
        <strain evidence="2 3">JCM 18969</strain>
    </source>
</reference>
<dbReference type="RefSeq" id="WP_085579363.1">
    <property type="nucleotide sequence ID" value="NZ_JFKA01000001.1"/>
</dbReference>
<evidence type="ECO:0008006" key="4">
    <source>
        <dbReference type="Google" id="ProtNLM"/>
    </source>
</evidence>
<name>A0A1Y2L6H0_9PROT</name>
<organism evidence="2 3">
    <name type="scientific">Thalassospira mesophila</name>
    <dbReference type="NCBI Taxonomy" id="1293891"/>
    <lineage>
        <taxon>Bacteria</taxon>
        <taxon>Pseudomonadati</taxon>
        <taxon>Pseudomonadota</taxon>
        <taxon>Alphaproteobacteria</taxon>
        <taxon>Rhodospirillales</taxon>
        <taxon>Thalassospiraceae</taxon>
        <taxon>Thalassospira</taxon>
    </lineage>
</organism>
<evidence type="ECO:0000313" key="2">
    <source>
        <dbReference type="EMBL" id="OSQ40748.1"/>
    </source>
</evidence>
<comment type="caution">
    <text evidence="2">The sequence shown here is derived from an EMBL/GenBank/DDBJ whole genome shotgun (WGS) entry which is preliminary data.</text>
</comment>
<dbReference type="OrthoDB" id="7338636at2"/>
<feature type="chain" id="PRO_5012892394" description="Lipoprotein" evidence="1">
    <location>
        <begin position="29"/>
        <end position="285"/>
    </location>
</feature>
<evidence type="ECO:0000313" key="3">
    <source>
        <dbReference type="Proteomes" id="UP000193391"/>
    </source>
</evidence>
<proteinExistence type="predicted"/>
<feature type="signal peptide" evidence="1">
    <location>
        <begin position="1"/>
        <end position="28"/>
    </location>
</feature>
<keyword evidence="3" id="KW-1185">Reference proteome</keyword>
<sequence>MDIYGVKKQIRRGCICAMLALLAACAQKADALKLSAHQFGVETGQAISALNDLRTAQFSAPIRSRDAQQAGFIANLAQFTGTLTAQNLPILINPDAITIDPAENARWQHEMANLRTQYQSFAAIFSDIGQDDIFGASTIKASAPLLRKLRSQLASLAQTLGTSPPVFLVRRDALVASINKIHSNSSLPEAARTSQIKEWWQQWQNLNRDEKTAYQNALHHFVTAGQLGEQLQNQIENYDKISTQTVLVGIDKGLRLVAENRDLSESQLKQKARSMMDSITKQAQP</sequence>
<accession>A0A1Y2L6H0</accession>
<protein>
    <recommendedName>
        <fullName evidence="4">Lipoprotein</fullName>
    </recommendedName>
</protein>
<dbReference type="EMBL" id="JFKA01000001">
    <property type="protein sequence ID" value="OSQ40748.1"/>
    <property type="molecule type" value="Genomic_DNA"/>
</dbReference>
<dbReference type="PROSITE" id="PS51257">
    <property type="entry name" value="PROKAR_LIPOPROTEIN"/>
    <property type="match status" value="1"/>
</dbReference>
<dbReference type="Proteomes" id="UP000193391">
    <property type="component" value="Unassembled WGS sequence"/>
</dbReference>